<accession>A0A6F9E6F1</accession>
<dbReference type="EMBL" id="LR792683">
    <property type="protein sequence ID" value="CAB3392017.1"/>
    <property type="molecule type" value="Genomic_DNA"/>
</dbReference>
<dbReference type="InterPro" id="IPR014198">
    <property type="entry name" value="Spore_III_AB"/>
</dbReference>
<dbReference type="AlphaFoldDB" id="A0A6F9E6F1"/>
<evidence type="ECO:0000313" key="2">
    <source>
        <dbReference type="EMBL" id="CAB3392017.1"/>
    </source>
</evidence>
<dbReference type="Proteomes" id="UP000502196">
    <property type="component" value="Chromosome"/>
</dbReference>
<dbReference type="PIRSF" id="PIRSF021435">
    <property type="entry name" value="SpoIIIAB"/>
    <property type="match status" value="1"/>
</dbReference>
<dbReference type="RefSeq" id="WP_170085244.1">
    <property type="nucleotide sequence ID" value="NZ_CP047972.1"/>
</dbReference>
<dbReference type="NCBIfam" id="TIGR02833">
    <property type="entry name" value="spore_III_AB"/>
    <property type="match status" value="1"/>
</dbReference>
<evidence type="ECO:0000256" key="1">
    <source>
        <dbReference type="SAM" id="Phobius"/>
    </source>
</evidence>
<gene>
    <name evidence="2" type="primary">spoIIIAB</name>
    <name evidence="2" type="ORF">COOX1_1200</name>
</gene>
<sequence length="174" mass="18770">MSLLQWVGSAFVLTASAGLGFYKAERLRKRVEALRSVQAGLQLLDTEIAFSATPLPRALARIARVCAPPAAVIFADAAEGLESRPEVGAGVHWEAAVGKRCAELALAPADEEILAQFGRTLGVSDREDQRKHIRMALERLSVQEREAAGEAAQRVRMWRSLGILAGLAVVVLLM</sequence>
<keyword evidence="1" id="KW-0472">Membrane</keyword>
<proteinExistence type="predicted"/>
<reference evidence="2 3" key="1">
    <citation type="submission" date="2020-04" db="EMBL/GenBank/DDBJ databases">
        <authorList>
            <person name="Hogendoorn C."/>
        </authorList>
    </citation>
    <scope>NUCLEOTIDE SEQUENCE [LARGE SCALE GENOMIC DNA]</scope>
    <source>
        <strain evidence="2">COOX1</strain>
    </source>
</reference>
<protein>
    <submittedName>
        <fullName evidence="2">Stage III sporulation protein AB</fullName>
    </submittedName>
</protein>
<keyword evidence="1" id="KW-1133">Transmembrane helix</keyword>
<keyword evidence="1" id="KW-0812">Transmembrane</keyword>
<organism evidence="2 3">
    <name type="scientific">Kyrpidia spormannii</name>
    <dbReference type="NCBI Taxonomy" id="2055160"/>
    <lineage>
        <taxon>Bacteria</taxon>
        <taxon>Bacillati</taxon>
        <taxon>Bacillota</taxon>
        <taxon>Bacilli</taxon>
        <taxon>Bacillales</taxon>
        <taxon>Alicyclobacillaceae</taxon>
        <taxon>Kyrpidia</taxon>
    </lineage>
</organism>
<feature type="transmembrane region" description="Helical" evidence="1">
    <location>
        <begin position="157"/>
        <end position="173"/>
    </location>
</feature>
<name>A0A6F9E6F1_9BACL</name>
<evidence type="ECO:0000313" key="3">
    <source>
        <dbReference type="Proteomes" id="UP000502196"/>
    </source>
</evidence>
<feature type="transmembrane region" description="Helical" evidence="1">
    <location>
        <begin position="6"/>
        <end position="22"/>
    </location>
</feature>
<dbReference type="Pfam" id="PF09548">
    <property type="entry name" value="Spore_III_AB"/>
    <property type="match status" value="1"/>
</dbReference>